<gene>
    <name evidence="1" type="ORF">NPIL_305521</name>
</gene>
<comment type="caution">
    <text evidence="1">The sequence shown here is derived from an EMBL/GenBank/DDBJ whole genome shotgun (WGS) entry which is preliminary data.</text>
</comment>
<keyword evidence="2" id="KW-1185">Reference proteome</keyword>
<evidence type="ECO:0000313" key="1">
    <source>
        <dbReference type="EMBL" id="GFT03167.1"/>
    </source>
</evidence>
<dbReference type="OrthoDB" id="7890494at2759"/>
<organism evidence="1 2">
    <name type="scientific">Nephila pilipes</name>
    <name type="common">Giant wood spider</name>
    <name type="synonym">Nephila maculata</name>
    <dbReference type="NCBI Taxonomy" id="299642"/>
    <lineage>
        <taxon>Eukaryota</taxon>
        <taxon>Metazoa</taxon>
        <taxon>Ecdysozoa</taxon>
        <taxon>Arthropoda</taxon>
        <taxon>Chelicerata</taxon>
        <taxon>Arachnida</taxon>
        <taxon>Araneae</taxon>
        <taxon>Araneomorphae</taxon>
        <taxon>Entelegynae</taxon>
        <taxon>Araneoidea</taxon>
        <taxon>Nephilidae</taxon>
        <taxon>Nephila</taxon>
    </lineage>
</organism>
<reference evidence="1" key="1">
    <citation type="submission" date="2020-08" db="EMBL/GenBank/DDBJ databases">
        <title>Multicomponent nature underlies the extraordinary mechanical properties of spider dragline silk.</title>
        <authorList>
            <person name="Kono N."/>
            <person name="Nakamura H."/>
            <person name="Mori M."/>
            <person name="Yoshida Y."/>
            <person name="Ohtoshi R."/>
            <person name="Malay A.D."/>
            <person name="Moran D.A.P."/>
            <person name="Tomita M."/>
            <person name="Numata K."/>
            <person name="Arakawa K."/>
        </authorList>
    </citation>
    <scope>NUCLEOTIDE SEQUENCE</scope>
</reference>
<dbReference type="EMBL" id="BMAW01102198">
    <property type="protein sequence ID" value="GFT03167.1"/>
    <property type="molecule type" value="Genomic_DNA"/>
</dbReference>
<proteinExistence type="predicted"/>
<protein>
    <submittedName>
        <fullName evidence="1">Uncharacterized protein</fullName>
    </submittedName>
</protein>
<dbReference type="Proteomes" id="UP000887013">
    <property type="component" value="Unassembled WGS sequence"/>
</dbReference>
<evidence type="ECO:0000313" key="2">
    <source>
        <dbReference type="Proteomes" id="UP000887013"/>
    </source>
</evidence>
<dbReference type="AlphaFoldDB" id="A0A8X6TEX2"/>
<sequence length="116" mass="13568">MRVYPRTIPEERFRFPIRSIKAPAQCREFSMRNITDSARQLYLAYFGMKLPDQDKSWALHKVCVHCLNDLHFCLKGKKTALRLRIHVTWMEPEENALMIVTFVPAISVSNTSQIKS</sequence>
<accession>A0A8X6TEX2</accession>
<name>A0A8X6TEX2_NEPPI</name>